<name>A0A081N734_9GAMM</name>
<accession>A0A081N734</accession>
<evidence type="ECO:0000313" key="4">
    <source>
        <dbReference type="Proteomes" id="UP000028006"/>
    </source>
</evidence>
<dbReference type="EMBL" id="JOKG01000002">
    <property type="protein sequence ID" value="KEQ14257.1"/>
    <property type="molecule type" value="Genomic_DNA"/>
</dbReference>
<dbReference type="RefSeq" id="WP_034874060.1">
    <property type="nucleotide sequence ID" value="NZ_JOKG01000002.1"/>
</dbReference>
<keyword evidence="2" id="KW-0732">Signal</keyword>
<reference evidence="3 4" key="1">
    <citation type="submission" date="2014-06" db="EMBL/GenBank/DDBJ databases">
        <title>Whole Genome Sequences of Three Symbiotic Endozoicomonas Bacteria.</title>
        <authorList>
            <person name="Neave M.J."/>
            <person name="Apprill A."/>
            <person name="Voolstra C.R."/>
        </authorList>
    </citation>
    <scope>NUCLEOTIDE SEQUENCE [LARGE SCALE GENOMIC DNA]</scope>
    <source>
        <strain evidence="3 4">LMG 24815</strain>
    </source>
</reference>
<feature type="chain" id="PRO_5001760580" description="Lipoprotein" evidence="2">
    <location>
        <begin position="19"/>
        <end position="100"/>
    </location>
</feature>
<sequence>MKPLLFSCLFIVLTVPVAGCSGCFLPQQPTKIAIQQQADGRYGVVVKDCTPYALSDIKAAQHGCYVENSRFQSMVNPEKILPVSDTSDGKRPTAGSYELQ</sequence>
<protein>
    <recommendedName>
        <fullName evidence="5">Lipoprotein</fullName>
    </recommendedName>
</protein>
<evidence type="ECO:0000256" key="1">
    <source>
        <dbReference type="SAM" id="MobiDB-lite"/>
    </source>
</evidence>
<evidence type="ECO:0000256" key="2">
    <source>
        <dbReference type="SAM" id="SignalP"/>
    </source>
</evidence>
<feature type="region of interest" description="Disordered" evidence="1">
    <location>
        <begin position="79"/>
        <end position="100"/>
    </location>
</feature>
<dbReference type="Proteomes" id="UP000028006">
    <property type="component" value="Unassembled WGS sequence"/>
</dbReference>
<gene>
    <name evidence="3" type="ORF">GZ77_07525</name>
</gene>
<comment type="caution">
    <text evidence="3">The sequence shown here is derived from an EMBL/GenBank/DDBJ whole genome shotgun (WGS) entry which is preliminary data.</text>
</comment>
<dbReference type="AlphaFoldDB" id="A0A081N734"/>
<evidence type="ECO:0008006" key="5">
    <source>
        <dbReference type="Google" id="ProtNLM"/>
    </source>
</evidence>
<keyword evidence="4" id="KW-1185">Reference proteome</keyword>
<organism evidence="3 4">
    <name type="scientific">Endozoicomonas montiporae</name>
    <dbReference type="NCBI Taxonomy" id="1027273"/>
    <lineage>
        <taxon>Bacteria</taxon>
        <taxon>Pseudomonadati</taxon>
        <taxon>Pseudomonadota</taxon>
        <taxon>Gammaproteobacteria</taxon>
        <taxon>Oceanospirillales</taxon>
        <taxon>Endozoicomonadaceae</taxon>
        <taxon>Endozoicomonas</taxon>
    </lineage>
</organism>
<evidence type="ECO:0000313" key="3">
    <source>
        <dbReference type="EMBL" id="KEQ14257.1"/>
    </source>
</evidence>
<feature type="signal peptide" evidence="2">
    <location>
        <begin position="1"/>
        <end position="18"/>
    </location>
</feature>
<proteinExistence type="predicted"/>